<feature type="region of interest" description="Disordered" evidence="1">
    <location>
        <begin position="143"/>
        <end position="204"/>
    </location>
</feature>
<dbReference type="GeneID" id="68356019"/>
<reference evidence="2" key="1">
    <citation type="submission" date="2021-09" db="EMBL/GenBank/DDBJ databases">
        <title>A high-quality genome of the endoparasitic fungus Hirsutella rhossiliensis with a comparison of Hirsutella genomes reveals transposable elements contributing to genome size variation.</title>
        <authorList>
            <person name="Lin R."/>
            <person name="Jiao Y."/>
            <person name="Sun X."/>
            <person name="Ling J."/>
            <person name="Xie B."/>
            <person name="Cheng X."/>
        </authorList>
    </citation>
    <scope>NUCLEOTIDE SEQUENCE</scope>
    <source>
        <strain evidence="2">HR02</strain>
    </source>
</reference>
<feature type="compositionally biased region" description="Basic and acidic residues" evidence="1">
    <location>
        <begin position="189"/>
        <end position="204"/>
    </location>
</feature>
<dbReference type="AlphaFoldDB" id="A0A9P8MV40"/>
<name>A0A9P8MV40_9HYPO</name>
<accession>A0A9P8MV40</accession>
<dbReference type="Proteomes" id="UP000824596">
    <property type="component" value="Unassembled WGS sequence"/>
</dbReference>
<dbReference type="RefSeq" id="XP_044719323.1">
    <property type="nucleotide sequence ID" value="XM_044865361.1"/>
</dbReference>
<evidence type="ECO:0000256" key="1">
    <source>
        <dbReference type="SAM" id="MobiDB-lite"/>
    </source>
</evidence>
<evidence type="ECO:0000313" key="3">
    <source>
        <dbReference type="Proteomes" id="UP000824596"/>
    </source>
</evidence>
<comment type="caution">
    <text evidence="2">The sequence shown here is derived from an EMBL/GenBank/DDBJ whole genome shotgun (WGS) entry which is preliminary data.</text>
</comment>
<dbReference type="EMBL" id="JAIZPD010000007">
    <property type="protein sequence ID" value="KAH0961810.1"/>
    <property type="molecule type" value="Genomic_DNA"/>
</dbReference>
<sequence length="204" mass="23271">MSKTSAMAPTKRTILTEPQDWDRWVKELRARVDKLIHKLIFQDGSEAMELPERPTLTTLHKAFDSQWLRDIASVIRPLSDGYATIFYEDSRRIDEEAATAQYRVYQALRPDSIGSTPTLAAVPPSSTHWTFQLVARKIREIAEQQPHQQKGGIKRGAGFLADKETDENDPSEERPKKRKGRNLTQPKTQKTDKTDKTDALRVDG</sequence>
<organism evidence="2 3">
    <name type="scientific">Hirsutella rhossiliensis</name>
    <dbReference type="NCBI Taxonomy" id="111463"/>
    <lineage>
        <taxon>Eukaryota</taxon>
        <taxon>Fungi</taxon>
        <taxon>Dikarya</taxon>
        <taxon>Ascomycota</taxon>
        <taxon>Pezizomycotina</taxon>
        <taxon>Sordariomycetes</taxon>
        <taxon>Hypocreomycetidae</taxon>
        <taxon>Hypocreales</taxon>
        <taxon>Ophiocordycipitaceae</taxon>
        <taxon>Hirsutella</taxon>
    </lineage>
</organism>
<evidence type="ECO:0000313" key="2">
    <source>
        <dbReference type="EMBL" id="KAH0961810.1"/>
    </source>
</evidence>
<gene>
    <name evidence="2" type="ORF">HRG_06890</name>
</gene>
<keyword evidence="3" id="KW-1185">Reference proteome</keyword>
<proteinExistence type="predicted"/>
<protein>
    <submittedName>
        <fullName evidence="2">Uncharacterized protein</fullName>
    </submittedName>
</protein>